<feature type="compositionally biased region" description="Basic and acidic residues" evidence="1">
    <location>
        <begin position="14"/>
        <end position="33"/>
    </location>
</feature>
<dbReference type="Gene3D" id="3.30.1330.80">
    <property type="entry name" value="Hypothetical protein, similar to alpha- acetolactate decarboxylase, domain 2"/>
    <property type="match status" value="1"/>
</dbReference>
<dbReference type="PROSITE" id="PS51742">
    <property type="entry name" value="PPC"/>
    <property type="match status" value="1"/>
</dbReference>
<dbReference type="GO" id="GO:0003680">
    <property type="term" value="F:minor groove of adenine-thymine-rich DNA binding"/>
    <property type="evidence" value="ECO:0007669"/>
    <property type="project" value="InterPro"/>
</dbReference>
<protein>
    <submittedName>
        <fullName evidence="4">AT-hook motif nuclear-localized protein 17-like</fullName>
    </submittedName>
</protein>
<evidence type="ECO:0000313" key="3">
    <source>
        <dbReference type="Proteomes" id="UP001515500"/>
    </source>
</evidence>
<organism evidence="3 4">
    <name type="scientific">Dioscorea cayennensis subsp. rotundata</name>
    <name type="common">White Guinea yam</name>
    <name type="synonym">Dioscorea rotundata</name>
    <dbReference type="NCBI Taxonomy" id="55577"/>
    <lineage>
        <taxon>Eukaryota</taxon>
        <taxon>Viridiplantae</taxon>
        <taxon>Streptophyta</taxon>
        <taxon>Embryophyta</taxon>
        <taxon>Tracheophyta</taxon>
        <taxon>Spermatophyta</taxon>
        <taxon>Magnoliopsida</taxon>
        <taxon>Liliopsida</taxon>
        <taxon>Dioscoreales</taxon>
        <taxon>Dioscoreaceae</taxon>
        <taxon>Dioscorea</taxon>
    </lineage>
</organism>
<gene>
    <name evidence="4" type="primary">LOC120281864</name>
</gene>
<accession>A0AB40CWN7</accession>
<feature type="region of interest" description="Disordered" evidence="1">
    <location>
        <begin position="211"/>
        <end position="302"/>
    </location>
</feature>
<feature type="domain" description="PPC" evidence="2">
    <location>
        <begin position="90"/>
        <end position="227"/>
    </location>
</feature>
<dbReference type="PANTHER" id="PTHR31100:SF69">
    <property type="entry name" value="AT-HOOK MOTIF NUCLEAR-LOCALIZED PROTEIN 17-RELATED"/>
    <property type="match status" value="1"/>
</dbReference>
<dbReference type="InterPro" id="IPR014476">
    <property type="entry name" value="AHL15-29"/>
</dbReference>
<reference evidence="4" key="1">
    <citation type="submission" date="2025-08" db="UniProtKB">
        <authorList>
            <consortium name="RefSeq"/>
        </authorList>
    </citation>
    <scope>IDENTIFICATION</scope>
</reference>
<feature type="compositionally biased region" description="Basic residues" evidence="1">
    <location>
        <begin position="242"/>
        <end position="264"/>
    </location>
</feature>
<name>A0AB40CWN7_DIOCR</name>
<evidence type="ECO:0000313" key="4">
    <source>
        <dbReference type="RefSeq" id="XP_039144491.1"/>
    </source>
</evidence>
<sequence>MLFSGCNNNNFTDDMKNHSSHHHQELSGDDQTKRSKKNTSISDLTTKTLTKTTGDGATIEVARRPRGRPPGSKNKPKPPLIITRDSEPPPAAMRTHILEISTGHDIVDAIASFARRRSIGLCVLAGSGSVSNVTLRQPMQTPATAIVLRGRFEILSLSGSMLPPSLPTMQGGVSVSLAGPQGQVIGGMVAGPLLASGTVVVVAAGFENPTFTRLPDDNDNDGDDNTAVDVSTGGEGCEADAHHHHHHHHHQHQQQHHHNQHHRHEHELNAPPAESCGMTMYGSDPIWAPTPRPPQPPPASRY</sequence>
<evidence type="ECO:0000259" key="2">
    <source>
        <dbReference type="PROSITE" id="PS51742"/>
    </source>
</evidence>
<dbReference type="InterPro" id="IPR005175">
    <property type="entry name" value="PPC_dom"/>
</dbReference>
<dbReference type="RefSeq" id="XP_039144491.1">
    <property type="nucleotide sequence ID" value="XM_039288557.1"/>
</dbReference>
<dbReference type="PANTHER" id="PTHR31100">
    <property type="entry name" value="AT-HOOK MOTIF NUCLEAR-LOCALIZED PROTEIN 15"/>
    <property type="match status" value="1"/>
</dbReference>
<dbReference type="SUPFAM" id="SSF117856">
    <property type="entry name" value="AF0104/ALDC/Ptd012-like"/>
    <property type="match status" value="1"/>
</dbReference>
<feature type="compositionally biased region" description="Acidic residues" evidence="1">
    <location>
        <begin position="217"/>
        <end position="226"/>
    </location>
</feature>
<evidence type="ECO:0000256" key="1">
    <source>
        <dbReference type="SAM" id="MobiDB-lite"/>
    </source>
</evidence>
<dbReference type="AlphaFoldDB" id="A0AB40CWN7"/>
<dbReference type="CDD" id="cd11378">
    <property type="entry name" value="DUF296"/>
    <property type="match status" value="1"/>
</dbReference>
<dbReference type="Pfam" id="PF03479">
    <property type="entry name" value="PCC"/>
    <property type="match status" value="1"/>
</dbReference>
<dbReference type="GO" id="GO:0003700">
    <property type="term" value="F:DNA-binding transcription factor activity"/>
    <property type="evidence" value="ECO:0007669"/>
    <property type="project" value="TreeGrafter"/>
</dbReference>
<keyword evidence="3" id="KW-1185">Reference proteome</keyword>
<dbReference type="GO" id="GO:0005634">
    <property type="term" value="C:nucleus"/>
    <property type="evidence" value="ECO:0007669"/>
    <property type="project" value="TreeGrafter"/>
</dbReference>
<feature type="compositionally biased region" description="Pro residues" evidence="1">
    <location>
        <begin position="288"/>
        <end position="302"/>
    </location>
</feature>
<proteinExistence type="predicted"/>
<feature type="compositionally biased region" description="Low complexity" evidence="1">
    <location>
        <begin position="39"/>
        <end position="59"/>
    </location>
</feature>
<feature type="region of interest" description="Disordered" evidence="1">
    <location>
        <begin position="14"/>
        <end position="89"/>
    </location>
</feature>
<dbReference type="Proteomes" id="UP001515500">
    <property type="component" value="Chromosome 18"/>
</dbReference>
<dbReference type="GeneID" id="120281864"/>